<gene>
    <name evidence="1" type="ORF">NECAME_11752</name>
</gene>
<protein>
    <submittedName>
        <fullName evidence="1">Uncharacterized protein</fullName>
    </submittedName>
</protein>
<evidence type="ECO:0000313" key="2">
    <source>
        <dbReference type="Proteomes" id="UP000053676"/>
    </source>
</evidence>
<evidence type="ECO:0000313" key="1">
    <source>
        <dbReference type="EMBL" id="ETN76297.1"/>
    </source>
</evidence>
<keyword evidence="2" id="KW-1185">Reference proteome</keyword>
<sequence length="115" mass="13048">MTEVEHRLHAVVTIPSYYSLVARMNFRRQQLGGSHRLSSHVKRLLESERMGNLMQNDISTKGAEKTMGMLAAARSKLAGRVTVPPKRYWRSKLMGTQEISINDNKYALGFISNNL</sequence>
<dbReference type="Proteomes" id="UP000053676">
    <property type="component" value="Unassembled WGS sequence"/>
</dbReference>
<dbReference type="EMBL" id="KI660235">
    <property type="protein sequence ID" value="ETN76297.1"/>
    <property type="molecule type" value="Genomic_DNA"/>
</dbReference>
<organism evidence="1 2">
    <name type="scientific">Necator americanus</name>
    <name type="common">Human hookworm</name>
    <dbReference type="NCBI Taxonomy" id="51031"/>
    <lineage>
        <taxon>Eukaryota</taxon>
        <taxon>Metazoa</taxon>
        <taxon>Ecdysozoa</taxon>
        <taxon>Nematoda</taxon>
        <taxon>Chromadorea</taxon>
        <taxon>Rhabditida</taxon>
        <taxon>Rhabditina</taxon>
        <taxon>Rhabditomorpha</taxon>
        <taxon>Strongyloidea</taxon>
        <taxon>Ancylostomatidae</taxon>
        <taxon>Bunostominae</taxon>
        <taxon>Necator</taxon>
    </lineage>
</organism>
<name>W2T5R8_NECAM</name>
<accession>W2T5R8</accession>
<dbReference type="AlphaFoldDB" id="W2T5R8"/>
<dbReference type="KEGG" id="nai:NECAME_11752"/>
<reference evidence="2" key="1">
    <citation type="journal article" date="2014" name="Nat. Genet.">
        <title>Genome of the human hookworm Necator americanus.</title>
        <authorList>
            <person name="Tang Y.T."/>
            <person name="Gao X."/>
            <person name="Rosa B.A."/>
            <person name="Abubucker S."/>
            <person name="Hallsworth-Pepin K."/>
            <person name="Martin J."/>
            <person name="Tyagi R."/>
            <person name="Heizer E."/>
            <person name="Zhang X."/>
            <person name="Bhonagiri-Palsikar V."/>
            <person name="Minx P."/>
            <person name="Warren W.C."/>
            <person name="Wang Q."/>
            <person name="Zhan B."/>
            <person name="Hotez P.J."/>
            <person name="Sternberg P.W."/>
            <person name="Dougall A."/>
            <person name="Gaze S.T."/>
            <person name="Mulvenna J."/>
            <person name="Sotillo J."/>
            <person name="Ranganathan S."/>
            <person name="Rabelo E.M."/>
            <person name="Wilson R.K."/>
            <person name="Felgner P.L."/>
            <person name="Bethony J."/>
            <person name="Hawdon J.M."/>
            <person name="Gasser R.B."/>
            <person name="Loukas A."/>
            <person name="Mitreva M."/>
        </authorList>
    </citation>
    <scope>NUCLEOTIDE SEQUENCE [LARGE SCALE GENOMIC DNA]</scope>
</reference>
<proteinExistence type="predicted"/>